<proteinExistence type="predicted"/>
<sequence length="52" mass="5364">DVGGMGYCDTCAMGEAFRADAGAGVYETGYAEDIPVEEPCPVGVTYTKIADP</sequence>
<feature type="non-terminal residue" evidence="1">
    <location>
        <position position="1"/>
    </location>
</feature>
<reference evidence="1" key="1">
    <citation type="journal article" date="2014" name="Front. Microbiol.">
        <title>High frequency of phylogenetically diverse reductive dehalogenase-homologous genes in deep subseafloor sedimentary metagenomes.</title>
        <authorList>
            <person name="Kawai M."/>
            <person name="Futagami T."/>
            <person name="Toyoda A."/>
            <person name="Takaki Y."/>
            <person name="Nishi S."/>
            <person name="Hori S."/>
            <person name="Arai W."/>
            <person name="Tsubouchi T."/>
            <person name="Morono Y."/>
            <person name="Uchiyama I."/>
            <person name="Ito T."/>
            <person name="Fujiyama A."/>
            <person name="Inagaki F."/>
            <person name="Takami H."/>
        </authorList>
    </citation>
    <scope>NUCLEOTIDE SEQUENCE</scope>
    <source>
        <strain evidence="1">Expedition CK06-06</strain>
    </source>
</reference>
<organism evidence="1">
    <name type="scientific">marine sediment metagenome</name>
    <dbReference type="NCBI Taxonomy" id="412755"/>
    <lineage>
        <taxon>unclassified sequences</taxon>
        <taxon>metagenomes</taxon>
        <taxon>ecological metagenomes</taxon>
    </lineage>
</organism>
<dbReference type="AlphaFoldDB" id="X1QWK7"/>
<comment type="caution">
    <text evidence="1">The sequence shown here is derived from an EMBL/GenBank/DDBJ whole genome shotgun (WGS) entry which is preliminary data.</text>
</comment>
<name>X1QWK7_9ZZZZ</name>
<gene>
    <name evidence="1" type="ORF">S12H4_25158</name>
</gene>
<protein>
    <submittedName>
        <fullName evidence="1">Uncharacterized protein</fullName>
    </submittedName>
</protein>
<accession>X1QWK7</accession>
<evidence type="ECO:0000313" key="1">
    <source>
        <dbReference type="EMBL" id="GAI72942.1"/>
    </source>
</evidence>
<dbReference type="EMBL" id="BARW01013956">
    <property type="protein sequence ID" value="GAI72942.1"/>
    <property type="molecule type" value="Genomic_DNA"/>
</dbReference>